<keyword evidence="4" id="KW-1185">Reference proteome</keyword>
<dbReference type="SMART" id="SM00287">
    <property type="entry name" value="SH3b"/>
    <property type="match status" value="2"/>
</dbReference>
<feature type="compositionally biased region" description="Low complexity" evidence="1">
    <location>
        <begin position="96"/>
        <end position="108"/>
    </location>
</feature>
<organism evidence="3 4">
    <name type="scientific">Levilactobacillus koreensis</name>
    <dbReference type="NCBI Taxonomy" id="637971"/>
    <lineage>
        <taxon>Bacteria</taxon>
        <taxon>Bacillati</taxon>
        <taxon>Bacillota</taxon>
        <taxon>Bacilli</taxon>
        <taxon>Lactobacillales</taxon>
        <taxon>Lactobacillaceae</taxon>
        <taxon>Levilactobacillus</taxon>
    </lineage>
</organism>
<evidence type="ECO:0000259" key="2">
    <source>
        <dbReference type="SMART" id="SM00287"/>
    </source>
</evidence>
<protein>
    <recommendedName>
        <fullName evidence="2">SH3b domain-containing protein</fullName>
    </recommendedName>
</protein>
<dbReference type="GO" id="GO:0016787">
    <property type="term" value="F:hydrolase activity"/>
    <property type="evidence" value="ECO:0007669"/>
    <property type="project" value="InterPro"/>
</dbReference>
<dbReference type="PANTHER" id="PTHR43143:SF1">
    <property type="entry name" value="SERINE_THREONINE-PROTEIN PHOSPHATASE CPPED1"/>
    <property type="match status" value="1"/>
</dbReference>
<feature type="region of interest" description="Disordered" evidence="1">
    <location>
        <begin position="94"/>
        <end position="139"/>
    </location>
</feature>
<evidence type="ECO:0000256" key="1">
    <source>
        <dbReference type="SAM" id="MobiDB-lite"/>
    </source>
</evidence>
<proteinExistence type="predicted"/>
<reference evidence="3 4" key="1">
    <citation type="submission" date="2015-07" db="EMBL/GenBank/DDBJ databases">
        <title>Lactobacillus korensis/26-25/ whole genome sequencing.</title>
        <authorList>
            <person name="Kim M.K."/>
            <person name="Im W.-T."/>
            <person name="Srinivasan S."/>
            <person name="Lee J.-J."/>
        </authorList>
    </citation>
    <scope>NUCLEOTIDE SEQUENCE [LARGE SCALE GENOMIC DNA]</scope>
    <source>
        <strain evidence="3 4">26-25</strain>
    </source>
</reference>
<dbReference type="InterPro" id="IPR003646">
    <property type="entry name" value="SH3-like_bac-type"/>
</dbReference>
<feature type="region of interest" description="Disordered" evidence="1">
    <location>
        <begin position="208"/>
        <end position="253"/>
    </location>
</feature>
<dbReference type="Pfam" id="PF08460">
    <property type="entry name" value="SH3_5"/>
    <property type="match status" value="2"/>
</dbReference>
<dbReference type="EMBL" id="CP012033">
    <property type="protein sequence ID" value="AKP65080.1"/>
    <property type="molecule type" value="Genomic_DNA"/>
</dbReference>
<dbReference type="SUPFAM" id="SSF56300">
    <property type="entry name" value="Metallo-dependent phosphatases"/>
    <property type="match status" value="1"/>
</dbReference>
<feature type="compositionally biased region" description="Low complexity" evidence="1">
    <location>
        <begin position="221"/>
        <end position="232"/>
    </location>
</feature>
<evidence type="ECO:0000313" key="3">
    <source>
        <dbReference type="EMBL" id="AKP65080.1"/>
    </source>
</evidence>
<feature type="compositionally biased region" description="Polar residues" evidence="1">
    <location>
        <begin position="109"/>
        <end position="118"/>
    </location>
</feature>
<feature type="domain" description="SH3b" evidence="2">
    <location>
        <begin position="17"/>
        <end position="82"/>
    </location>
</feature>
<name>A0AAC8UXM6_9LACO</name>
<dbReference type="InterPro" id="IPR029052">
    <property type="entry name" value="Metallo-depent_PP-like"/>
</dbReference>
<dbReference type="RefSeq" id="WP_048735014.1">
    <property type="nucleotide sequence ID" value="NZ_CP012033.1"/>
</dbReference>
<evidence type="ECO:0000313" key="4">
    <source>
        <dbReference type="Proteomes" id="UP000036000"/>
    </source>
</evidence>
<dbReference type="Gene3D" id="2.30.30.40">
    <property type="entry name" value="SH3 Domains"/>
    <property type="match status" value="3"/>
</dbReference>
<dbReference type="Proteomes" id="UP000036000">
    <property type="component" value="Chromosome"/>
</dbReference>
<dbReference type="InterPro" id="IPR004843">
    <property type="entry name" value="Calcineurin-like_PHP"/>
</dbReference>
<dbReference type="AlphaFoldDB" id="A0AAC8UXM6"/>
<gene>
    <name evidence="3" type="ORF">ABN16_08760</name>
</gene>
<accession>A0AAC8UXM6</accession>
<sequence>MSIDVSNTPDMYTITISGTFTFNTNCRVRNTPDMSDGGVATYTSGMTVTYDSKLKNGDHLWLSYIADSGTRRYIPYANTDTGVYFGTDSNPVDPVQAAASSTPTQSSSNDSGLGTLSGQAGADVADQTPDGTTLTMSGSFTFNTTARGRDNDLMSANKGDTFNSGDTVYYDAKIKNDGHYWFEYSHYGSGTYYVPYTTISPFHVYGTDDNPGDPVYPQDQSSTTTTPSTSTTSRDHTGQDTGLQELTSDDNRVPVGEGYIYPCRGSLVLKSNAMGRTQPDMAATEVKKYLAGNKIPYTAREFANGHLWVVVNDSGDELYLPVSTIANYKSSYYHDKKHYTSTYSYVLTDYNATQPFSELWPNTATTNFFDVNDTSSSEVGTNITNISATTELTPSSDELNAMQQLADEVNASADDQSVSIAYITDTHFDSYKTPGTARVLHSMQLMSYFAKNFGVDLVIHGGDLNDGVKPKDISEADIKRAVDAIKFSQRPYIILQGNHDDNSGYSRDESGLDASQIITNEEALSLRRNWFSNWLNIPDNNPNNAVYGSYQVPNSNVTIIVLDGFDQADASNPTREMVRHGHTEYSTAQQNWLQSILDTIDDSQKIIVFDHISLSGVPLNQWACQEDGWFEYSTAQSYQAGIQSSQNIYNILEDHQSNHENILGFFAGHTHLDNNAFSGGIQFITTACALADRGIGASSRTNGTLSENAWEIIQINPTRNEIIQYRLPGGHTDTEYFKQTWQI</sequence>
<dbReference type="InterPro" id="IPR051918">
    <property type="entry name" value="STPP_CPPED1"/>
</dbReference>
<dbReference type="PANTHER" id="PTHR43143">
    <property type="entry name" value="METALLOPHOSPHOESTERASE, CALCINEURIN SUPERFAMILY"/>
    <property type="match status" value="1"/>
</dbReference>
<feature type="compositionally biased region" description="Polar residues" evidence="1">
    <location>
        <begin position="129"/>
        <end position="139"/>
    </location>
</feature>
<dbReference type="Pfam" id="PF00149">
    <property type="entry name" value="Metallophos"/>
    <property type="match status" value="1"/>
</dbReference>
<dbReference type="Gene3D" id="3.60.21.10">
    <property type="match status" value="1"/>
</dbReference>
<feature type="domain" description="SH3b" evidence="2">
    <location>
        <begin position="137"/>
        <end position="201"/>
    </location>
</feature>
<dbReference type="KEGG" id="lko:ABN16_08760"/>